<evidence type="ECO:0000313" key="2">
    <source>
        <dbReference type="WBParaSite" id="L893_g16952.t1"/>
    </source>
</evidence>
<protein>
    <submittedName>
        <fullName evidence="2">TLDc domain-containing protein</fullName>
    </submittedName>
</protein>
<sequence length="90" mass="9871">MKHYHHDSQDDALLSTTIAMGTPLRDQSFAMDTSTADMELYLCPSATSDDGICFNSYRSSSFKKVDGKTASDILDVGTPAYVKPVLFIVE</sequence>
<keyword evidence="1" id="KW-1185">Reference proteome</keyword>
<accession>A0A1I7YK76</accession>
<dbReference type="SUPFAM" id="SSF50630">
    <property type="entry name" value="Acid proteases"/>
    <property type="match status" value="1"/>
</dbReference>
<dbReference type="AlphaFoldDB" id="A0A1I7YK76"/>
<dbReference type="WBParaSite" id="L893_g16952.t1">
    <property type="protein sequence ID" value="L893_g16952.t1"/>
    <property type="gene ID" value="L893_g16952"/>
</dbReference>
<proteinExistence type="predicted"/>
<evidence type="ECO:0000313" key="1">
    <source>
        <dbReference type="Proteomes" id="UP000095287"/>
    </source>
</evidence>
<name>A0A1I7YK76_9BILA</name>
<organism evidence="1 2">
    <name type="scientific">Steinernema glaseri</name>
    <dbReference type="NCBI Taxonomy" id="37863"/>
    <lineage>
        <taxon>Eukaryota</taxon>
        <taxon>Metazoa</taxon>
        <taxon>Ecdysozoa</taxon>
        <taxon>Nematoda</taxon>
        <taxon>Chromadorea</taxon>
        <taxon>Rhabditida</taxon>
        <taxon>Tylenchina</taxon>
        <taxon>Panagrolaimomorpha</taxon>
        <taxon>Strongyloidoidea</taxon>
        <taxon>Steinernematidae</taxon>
        <taxon>Steinernema</taxon>
    </lineage>
</organism>
<dbReference type="InterPro" id="IPR021109">
    <property type="entry name" value="Peptidase_aspartic_dom_sf"/>
</dbReference>
<reference evidence="2" key="1">
    <citation type="submission" date="2016-11" db="UniProtKB">
        <authorList>
            <consortium name="WormBaseParasite"/>
        </authorList>
    </citation>
    <scope>IDENTIFICATION</scope>
</reference>
<dbReference type="Proteomes" id="UP000095287">
    <property type="component" value="Unplaced"/>
</dbReference>